<dbReference type="Proteomes" id="UP000363661">
    <property type="component" value="Unassembled WGS sequence"/>
</dbReference>
<evidence type="ECO:0000259" key="6">
    <source>
        <dbReference type="PROSITE" id="PS50832"/>
    </source>
</evidence>
<dbReference type="InterPro" id="IPR006196">
    <property type="entry name" value="RNA-binding_domain_S1_IF1"/>
</dbReference>
<keyword evidence="10" id="KW-1185">Reference proteome</keyword>
<keyword evidence="3 4" id="KW-0648">Protein biosynthesis</keyword>
<evidence type="ECO:0000313" key="9">
    <source>
        <dbReference type="Proteomes" id="UP000078383"/>
    </source>
</evidence>
<dbReference type="GO" id="GO:0043022">
    <property type="term" value="F:ribosome binding"/>
    <property type="evidence" value="ECO:0007669"/>
    <property type="project" value="UniProtKB-UniRule"/>
</dbReference>
<name>A0A173S2L9_9FIRM</name>
<comment type="similarity">
    <text evidence="1 4">Belongs to the IF-1 family.</text>
</comment>
<evidence type="ECO:0000256" key="1">
    <source>
        <dbReference type="ARBA" id="ARBA00010939"/>
    </source>
</evidence>
<feature type="domain" description="S1-like" evidence="6">
    <location>
        <begin position="1"/>
        <end position="72"/>
    </location>
</feature>
<organism evidence="7 9">
    <name type="scientific">[Ruminococcus] torques</name>
    <dbReference type="NCBI Taxonomy" id="33039"/>
    <lineage>
        <taxon>Bacteria</taxon>
        <taxon>Bacillati</taxon>
        <taxon>Bacillota</taxon>
        <taxon>Clostridia</taxon>
        <taxon>Lachnospirales</taxon>
        <taxon>Lachnospiraceae</taxon>
        <taxon>Mediterraneibacter</taxon>
    </lineage>
</organism>
<dbReference type="OrthoDB" id="9803250at2"/>
<proteinExistence type="inferred from homology"/>
<dbReference type="CDD" id="cd04451">
    <property type="entry name" value="S1_IF1"/>
    <property type="match status" value="1"/>
</dbReference>
<dbReference type="PANTHER" id="PTHR33370:SF1">
    <property type="entry name" value="TRANSLATION INITIATION FACTOR IF-1, CHLOROPLASTIC"/>
    <property type="match status" value="1"/>
</dbReference>
<evidence type="ECO:0000313" key="8">
    <source>
        <dbReference type="EMBL" id="VUX01507.1"/>
    </source>
</evidence>
<dbReference type="PANTHER" id="PTHR33370">
    <property type="entry name" value="TRANSLATION INITIATION FACTOR IF-1, CHLOROPLASTIC"/>
    <property type="match status" value="1"/>
</dbReference>
<dbReference type="EMBL" id="CABHNA010000038">
    <property type="protein sequence ID" value="VUX01507.1"/>
    <property type="molecule type" value="Genomic_DNA"/>
</dbReference>
<dbReference type="GO" id="GO:0019843">
    <property type="term" value="F:rRNA binding"/>
    <property type="evidence" value="ECO:0007669"/>
    <property type="project" value="UniProtKB-UniRule"/>
</dbReference>
<dbReference type="Gene3D" id="2.40.50.140">
    <property type="entry name" value="Nucleic acid-binding proteins"/>
    <property type="match status" value="1"/>
</dbReference>
<dbReference type="GO" id="GO:0003743">
    <property type="term" value="F:translation initiation factor activity"/>
    <property type="evidence" value="ECO:0007669"/>
    <property type="project" value="UniProtKB-UniRule"/>
</dbReference>
<accession>A0A173S2L9</accession>
<reference evidence="8 10" key="2">
    <citation type="submission" date="2019-07" db="EMBL/GenBank/DDBJ databases">
        <authorList>
            <person name="Hibberd C M."/>
            <person name="Gehrig L. J."/>
            <person name="Chang H.-W."/>
            <person name="Venkatesh S."/>
        </authorList>
    </citation>
    <scope>NUCLEOTIDE SEQUENCE [LARGE SCALE GENOMIC DNA]</scope>
    <source>
        <strain evidence="8">Ruminococcus_torques_SSTS_Bg7063</strain>
    </source>
</reference>
<dbReference type="HAMAP" id="MF_00075">
    <property type="entry name" value="IF_1"/>
    <property type="match status" value="1"/>
</dbReference>
<comment type="subunit">
    <text evidence="4">Component of the 30S ribosomal translation pre-initiation complex which assembles on the 30S ribosome in the order IF-2 and IF-3, IF-1 and N-formylmethionyl-tRNA(fMet); mRNA recruitment can occur at any time during PIC assembly.</text>
</comment>
<protein>
    <recommendedName>
        <fullName evidence="4 5">Translation initiation factor IF-1</fullName>
    </recommendedName>
</protein>
<dbReference type="Proteomes" id="UP000078383">
    <property type="component" value="Unassembled WGS sequence"/>
</dbReference>
<dbReference type="GeneID" id="303257330"/>
<dbReference type="NCBIfam" id="TIGR00008">
    <property type="entry name" value="infA"/>
    <property type="match status" value="1"/>
</dbReference>
<evidence type="ECO:0000256" key="4">
    <source>
        <dbReference type="HAMAP-Rule" id="MF_00075"/>
    </source>
</evidence>
<dbReference type="GO" id="GO:0005829">
    <property type="term" value="C:cytosol"/>
    <property type="evidence" value="ECO:0007669"/>
    <property type="project" value="TreeGrafter"/>
</dbReference>
<evidence type="ECO:0000313" key="7">
    <source>
        <dbReference type="EMBL" id="CUQ87072.1"/>
    </source>
</evidence>
<dbReference type="SUPFAM" id="SSF50249">
    <property type="entry name" value="Nucleic acid-binding proteins"/>
    <property type="match status" value="1"/>
</dbReference>
<dbReference type="SMART" id="SM00316">
    <property type="entry name" value="S1"/>
    <property type="match status" value="1"/>
</dbReference>
<dbReference type="InterPro" id="IPR003029">
    <property type="entry name" value="S1_domain"/>
</dbReference>
<gene>
    <name evidence="4 7" type="primary">infA</name>
    <name evidence="7" type="ORF">ERS852502_01473</name>
    <name evidence="8" type="ORF">RTSSTS7063_00872</name>
</gene>
<dbReference type="InterPro" id="IPR004368">
    <property type="entry name" value="TIF_IF1"/>
</dbReference>
<reference evidence="7 9" key="1">
    <citation type="submission" date="2015-09" db="EMBL/GenBank/DDBJ databases">
        <authorList>
            <consortium name="Pathogen Informatics"/>
        </authorList>
    </citation>
    <scope>NUCLEOTIDE SEQUENCE [LARGE SCALE GENOMIC DNA]</scope>
    <source>
        <strain evidence="7 9">2789STDY5834889</strain>
    </source>
</reference>
<keyword evidence="4" id="KW-0694">RNA-binding</keyword>
<dbReference type="RefSeq" id="WP_005613024.1">
    <property type="nucleotide sequence ID" value="NZ_CABHNA010000038.1"/>
</dbReference>
<keyword evidence="4" id="KW-0963">Cytoplasm</keyword>
<dbReference type="InterPro" id="IPR012340">
    <property type="entry name" value="NA-bd_OB-fold"/>
</dbReference>
<dbReference type="Pfam" id="PF01176">
    <property type="entry name" value="eIF-1a"/>
    <property type="match status" value="1"/>
</dbReference>
<sequence>MSKTDVIEIEGVVVEKLPNAMFKVELENGHIVLAHISGKLRMNFIKILPGDKVTLEMSPYDLSKGRIVWRDK</sequence>
<dbReference type="GeneID" id="93332639"/>
<dbReference type="PROSITE" id="PS50832">
    <property type="entry name" value="S1_IF1_TYPE"/>
    <property type="match status" value="1"/>
</dbReference>
<dbReference type="EMBL" id="CZBX01000006">
    <property type="protein sequence ID" value="CUQ87072.1"/>
    <property type="molecule type" value="Genomic_DNA"/>
</dbReference>
<keyword evidence="2 4" id="KW-0396">Initiation factor</keyword>
<dbReference type="AlphaFoldDB" id="A0A173S2L9"/>
<evidence type="ECO:0000256" key="2">
    <source>
        <dbReference type="ARBA" id="ARBA00022540"/>
    </source>
</evidence>
<comment type="subcellular location">
    <subcellularLocation>
        <location evidence="4">Cytoplasm</location>
    </subcellularLocation>
</comment>
<dbReference type="FunFam" id="2.40.50.140:FF:000002">
    <property type="entry name" value="Translation initiation factor IF-1"/>
    <property type="match status" value="1"/>
</dbReference>
<evidence type="ECO:0000313" key="10">
    <source>
        <dbReference type="Proteomes" id="UP000363661"/>
    </source>
</evidence>
<evidence type="ECO:0000256" key="3">
    <source>
        <dbReference type="ARBA" id="ARBA00022917"/>
    </source>
</evidence>
<keyword evidence="4" id="KW-0699">rRNA-binding</keyword>
<dbReference type="eggNOG" id="COG0361">
    <property type="taxonomic scope" value="Bacteria"/>
</dbReference>
<comment type="function">
    <text evidence="4">One of the essential components for the initiation of protein synthesis. Stabilizes the binding of IF-2 and IF-3 on the 30S subunit to which N-formylmethionyl-tRNA(fMet) subsequently binds. Helps modulate mRNA selection, yielding the 30S pre-initiation complex (PIC). Upon addition of the 50S ribosomal subunit IF-1, IF-2 and IF-3 are released leaving the mature 70S translation initiation complex.</text>
</comment>
<evidence type="ECO:0000256" key="5">
    <source>
        <dbReference type="NCBIfam" id="TIGR00008"/>
    </source>
</evidence>